<dbReference type="GO" id="GO:0006874">
    <property type="term" value="P:intracellular calcium ion homeostasis"/>
    <property type="evidence" value="ECO:0007669"/>
    <property type="project" value="TreeGrafter"/>
</dbReference>
<comment type="caution">
    <text evidence="12">The sequence shown here is derived from an EMBL/GenBank/DDBJ whole genome shotgun (WGS) entry which is preliminary data.</text>
</comment>
<dbReference type="SMART" id="SM00054">
    <property type="entry name" value="EFh"/>
    <property type="match status" value="3"/>
</dbReference>
<evidence type="ECO:0000256" key="7">
    <source>
        <dbReference type="ARBA" id="ARBA00023065"/>
    </source>
</evidence>
<feature type="domain" description="EF-hand" evidence="11">
    <location>
        <begin position="493"/>
        <end position="528"/>
    </location>
</feature>
<feature type="transmembrane region" description="Helical" evidence="9">
    <location>
        <begin position="228"/>
        <end position="248"/>
    </location>
</feature>
<dbReference type="Pfam" id="PF13499">
    <property type="entry name" value="EF-hand_7"/>
    <property type="match status" value="1"/>
</dbReference>
<dbReference type="Gene3D" id="1.10.238.10">
    <property type="entry name" value="EF-hand"/>
    <property type="match status" value="2"/>
</dbReference>
<evidence type="ECO:0000256" key="2">
    <source>
        <dbReference type="ARBA" id="ARBA00022448"/>
    </source>
</evidence>
<feature type="transmembrane region" description="Helical" evidence="9">
    <location>
        <begin position="79"/>
        <end position="102"/>
    </location>
</feature>
<dbReference type="InterPro" id="IPR011992">
    <property type="entry name" value="EF-hand-dom_pair"/>
</dbReference>
<dbReference type="AlphaFoldDB" id="A0AAE1NAX4"/>
<keyword evidence="13" id="KW-1185">Reference proteome</keyword>
<dbReference type="PANTHER" id="PTHR31503:SF79">
    <property type="entry name" value="CALCIUM-BINDING EF-HAND PROTEIN"/>
    <property type="match status" value="1"/>
</dbReference>
<feature type="transmembrane region" description="Helical" evidence="9">
    <location>
        <begin position="669"/>
        <end position="688"/>
    </location>
</feature>
<evidence type="ECO:0000313" key="13">
    <source>
        <dbReference type="Proteomes" id="UP001293593"/>
    </source>
</evidence>
<dbReference type="InterPro" id="IPR018247">
    <property type="entry name" value="EF_Hand_1_Ca_BS"/>
</dbReference>
<feature type="transmembrane region" description="Helical" evidence="9">
    <location>
        <begin position="163"/>
        <end position="184"/>
    </location>
</feature>
<keyword evidence="3" id="KW-0050">Antiport</keyword>
<dbReference type="InterPro" id="IPR002048">
    <property type="entry name" value="EF_hand_dom"/>
</dbReference>
<keyword evidence="2" id="KW-0813">Transport</keyword>
<protein>
    <recommendedName>
        <fullName evidence="11">EF-hand domain-containing protein</fullName>
    </recommendedName>
</protein>
<keyword evidence="7" id="KW-0406">Ion transport</keyword>
<dbReference type="SUPFAM" id="SSF47473">
    <property type="entry name" value="EF-hand"/>
    <property type="match status" value="1"/>
</dbReference>
<dbReference type="PROSITE" id="PS00018">
    <property type="entry name" value="EF_HAND_1"/>
    <property type="match status" value="3"/>
</dbReference>
<name>A0AAE1NAX4_9FABA</name>
<sequence>MRNISKPSCFIFILVFLAAVLEVEGRFLRNSFSSSSALLTSDGADEGDSVQPQKNSHLFLWGNTRKTEHSEEECEQMYGFLPCSTTMFGHLFLILVYEFLLFHGESYLASGGEQIFKILGPGLFGASAFDLLGALPESLILLVTGLSRETKESAQEYASTGVGMLAGSSILLLTIVWGTCVIAGRQNLKTDSTHKSSHYSNPLASTPTELLSGFGITMDKETKEMARIMVLSVIPLLIMQIPSVFRFSSVLRSVTLMIALIVTVIFVFSYFIYQIFKPHIEKTRLEYIKHHDLIMRIFEHVEKQTLQKILTEDGSPNVAAINGLYNEISQHGGERDLLASEVKELLLKNKLNGANISEEQVEDMLRVFDRNNDQIITKEEFVTGLTQWIEQTKHALDRQYMPRKSLQNMYQGFLKPWLEHTRKERELKGRLISEILRHAQNDIAGGILNDDGTADESAIRRLFEEVDSNGDNCVSQSELRKLVTSLHMGKAVDEDEAVKKIIQDFDINSDNMINEEEFVDGFTKWLLSSSSQAPHSKTLPHVEEIHQTWENVEKVVEEKHQQKGIYGWIIAIMNVVLGITILSILAEPLIASVQKFSAQAGIPSFFASFILIPLATNFREATSAIKEASHKKRSNTSHTIYEIYGAVFMNNMLGFAAIATLIYVREITWEFSAEVLVVAIVCSIMGLSASFRPKFSLWTSFGAYLLYLLSLVLVYVLNDVLHYE</sequence>
<dbReference type="InterPro" id="IPR004713">
    <property type="entry name" value="CaH_exchang"/>
</dbReference>
<gene>
    <name evidence="12" type="ORF">QN277_002527</name>
</gene>
<dbReference type="PROSITE" id="PS50222">
    <property type="entry name" value="EF_HAND_2"/>
    <property type="match status" value="3"/>
</dbReference>
<dbReference type="Pfam" id="PF13833">
    <property type="entry name" value="EF-hand_8"/>
    <property type="match status" value="1"/>
</dbReference>
<dbReference type="GO" id="GO:0005509">
    <property type="term" value="F:calcium ion binding"/>
    <property type="evidence" value="ECO:0007669"/>
    <property type="project" value="InterPro"/>
</dbReference>
<proteinExistence type="predicted"/>
<feature type="transmembrane region" description="Helical" evidence="9">
    <location>
        <begin position="565"/>
        <end position="586"/>
    </location>
</feature>
<feature type="transmembrane region" description="Helical" evidence="9">
    <location>
        <begin position="123"/>
        <end position="143"/>
    </location>
</feature>
<dbReference type="InterPro" id="IPR004837">
    <property type="entry name" value="NaCa_Exmemb"/>
</dbReference>
<reference evidence="12" key="1">
    <citation type="submission" date="2023-10" db="EMBL/GenBank/DDBJ databases">
        <title>Chromosome-level genome of the transformable northern wattle, Acacia crassicarpa.</title>
        <authorList>
            <person name="Massaro I."/>
            <person name="Sinha N.R."/>
            <person name="Poethig S."/>
            <person name="Leichty A.R."/>
        </authorList>
    </citation>
    <scope>NUCLEOTIDE SEQUENCE</scope>
    <source>
        <strain evidence="12">Acra3RX</strain>
        <tissue evidence="12">Leaf</tissue>
    </source>
</reference>
<feature type="signal peptide" evidence="10">
    <location>
        <begin position="1"/>
        <end position="25"/>
    </location>
</feature>
<feature type="domain" description="EF-hand" evidence="11">
    <location>
        <begin position="454"/>
        <end position="489"/>
    </location>
</feature>
<feature type="transmembrane region" description="Helical" evidence="9">
    <location>
        <begin position="639"/>
        <end position="663"/>
    </location>
</feature>
<dbReference type="Proteomes" id="UP001293593">
    <property type="component" value="Unassembled WGS sequence"/>
</dbReference>
<dbReference type="Pfam" id="PF01699">
    <property type="entry name" value="Na_Ca_ex"/>
    <property type="match status" value="1"/>
</dbReference>
<keyword evidence="5" id="KW-0106">Calcium</keyword>
<dbReference type="GO" id="GO:0015369">
    <property type="term" value="F:calcium:proton antiporter activity"/>
    <property type="evidence" value="ECO:0007669"/>
    <property type="project" value="TreeGrafter"/>
</dbReference>
<keyword evidence="10" id="KW-0732">Signal</keyword>
<evidence type="ECO:0000256" key="9">
    <source>
        <dbReference type="SAM" id="Phobius"/>
    </source>
</evidence>
<feature type="chain" id="PRO_5041914113" description="EF-hand domain-containing protein" evidence="10">
    <location>
        <begin position="26"/>
        <end position="724"/>
    </location>
</feature>
<feature type="transmembrane region" description="Helical" evidence="9">
    <location>
        <begin position="598"/>
        <end position="618"/>
    </location>
</feature>
<keyword evidence="6 9" id="KW-1133">Transmembrane helix</keyword>
<dbReference type="PANTHER" id="PTHR31503">
    <property type="entry name" value="VACUOLAR CALCIUM ION TRANSPORTER"/>
    <property type="match status" value="1"/>
</dbReference>
<evidence type="ECO:0000256" key="10">
    <source>
        <dbReference type="SAM" id="SignalP"/>
    </source>
</evidence>
<feature type="domain" description="EF-hand" evidence="11">
    <location>
        <begin position="356"/>
        <end position="391"/>
    </location>
</feature>
<accession>A0AAE1NAX4</accession>
<dbReference type="CDD" id="cd00051">
    <property type="entry name" value="EFh"/>
    <property type="match status" value="1"/>
</dbReference>
<evidence type="ECO:0000313" key="12">
    <source>
        <dbReference type="EMBL" id="KAK4285896.1"/>
    </source>
</evidence>
<evidence type="ECO:0000256" key="8">
    <source>
        <dbReference type="ARBA" id="ARBA00023136"/>
    </source>
</evidence>
<dbReference type="GO" id="GO:0012505">
    <property type="term" value="C:endomembrane system"/>
    <property type="evidence" value="ECO:0007669"/>
    <property type="project" value="UniProtKB-SubCell"/>
</dbReference>
<feature type="transmembrane region" description="Helical" evidence="9">
    <location>
        <begin position="254"/>
        <end position="276"/>
    </location>
</feature>
<evidence type="ECO:0000256" key="6">
    <source>
        <dbReference type="ARBA" id="ARBA00022989"/>
    </source>
</evidence>
<evidence type="ECO:0000256" key="3">
    <source>
        <dbReference type="ARBA" id="ARBA00022449"/>
    </source>
</evidence>
<evidence type="ECO:0000259" key="11">
    <source>
        <dbReference type="PROSITE" id="PS50222"/>
    </source>
</evidence>
<organism evidence="12 13">
    <name type="scientific">Acacia crassicarpa</name>
    <name type="common">northern wattle</name>
    <dbReference type="NCBI Taxonomy" id="499986"/>
    <lineage>
        <taxon>Eukaryota</taxon>
        <taxon>Viridiplantae</taxon>
        <taxon>Streptophyta</taxon>
        <taxon>Embryophyta</taxon>
        <taxon>Tracheophyta</taxon>
        <taxon>Spermatophyta</taxon>
        <taxon>Magnoliopsida</taxon>
        <taxon>eudicotyledons</taxon>
        <taxon>Gunneridae</taxon>
        <taxon>Pentapetalae</taxon>
        <taxon>rosids</taxon>
        <taxon>fabids</taxon>
        <taxon>Fabales</taxon>
        <taxon>Fabaceae</taxon>
        <taxon>Caesalpinioideae</taxon>
        <taxon>mimosoid clade</taxon>
        <taxon>Acacieae</taxon>
        <taxon>Acacia</taxon>
    </lineage>
</organism>
<evidence type="ECO:0000256" key="5">
    <source>
        <dbReference type="ARBA" id="ARBA00022837"/>
    </source>
</evidence>
<evidence type="ECO:0000256" key="4">
    <source>
        <dbReference type="ARBA" id="ARBA00022692"/>
    </source>
</evidence>
<dbReference type="GO" id="GO:0016020">
    <property type="term" value="C:membrane"/>
    <property type="evidence" value="ECO:0007669"/>
    <property type="project" value="InterPro"/>
</dbReference>
<feature type="transmembrane region" description="Helical" evidence="9">
    <location>
        <begin position="695"/>
        <end position="717"/>
    </location>
</feature>
<evidence type="ECO:0000256" key="1">
    <source>
        <dbReference type="ARBA" id="ARBA00004127"/>
    </source>
</evidence>
<keyword evidence="8 9" id="KW-0472">Membrane</keyword>
<dbReference type="EMBL" id="JAWXYG010000001">
    <property type="protein sequence ID" value="KAK4285896.1"/>
    <property type="molecule type" value="Genomic_DNA"/>
</dbReference>
<keyword evidence="4 9" id="KW-0812">Transmembrane</keyword>
<comment type="subcellular location">
    <subcellularLocation>
        <location evidence="1">Endomembrane system</location>
        <topology evidence="1">Multi-pass membrane protein</topology>
    </subcellularLocation>
</comment>